<organism evidence="1 2">
    <name type="scientific">Dongia rigui</name>
    <dbReference type="NCBI Taxonomy" id="940149"/>
    <lineage>
        <taxon>Bacteria</taxon>
        <taxon>Pseudomonadati</taxon>
        <taxon>Pseudomonadota</taxon>
        <taxon>Alphaproteobacteria</taxon>
        <taxon>Rhodospirillales</taxon>
        <taxon>Dongiaceae</taxon>
        <taxon>Dongia</taxon>
    </lineage>
</organism>
<comment type="caution">
    <text evidence="1">The sequence shown here is derived from an EMBL/GenBank/DDBJ whole genome shotgun (WGS) entry which is preliminary data.</text>
</comment>
<evidence type="ECO:0000313" key="1">
    <source>
        <dbReference type="EMBL" id="MDY0874251.1"/>
    </source>
</evidence>
<keyword evidence="2" id="KW-1185">Reference proteome</keyword>
<accession>A0ABU5E3Z3</accession>
<name>A0ABU5E3Z3_9PROT</name>
<dbReference type="Proteomes" id="UP001271769">
    <property type="component" value="Unassembled WGS sequence"/>
</dbReference>
<dbReference type="RefSeq" id="WP_320502720.1">
    <property type="nucleotide sequence ID" value="NZ_JAXCLX010000004.1"/>
</dbReference>
<gene>
    <name evidence="1" type="ORF">SMD31_20090</name>
</gene>
<evidence type="ECO:0008006" key="3">
    <source>
        <dbReference type="Google" id="ProtNLM"/>
    </source>
</evidence>
<protein>
    <recommendedName>
        <fullName evidence="3">DUF429 domain-containing protein</fullName>
    </recommendedName>
</protein>
<dbReference type="EMBL" id="JAXCLX010000004">
    <property type="protein sequence ID" value="MDY0874251.1"/>
    <property type="molecule type" value="Genomic_DNA"/>
</dbReference>
<reference evidence="1 2" key="1">
    <citation type="journal article" date="2013" name="Antonie Van Leeuwenhoek">
        <title>Dongia rigui sp. nov., isolated from freshwater of a large wetland in Korea.</title>
        <authorList>
            <person name="Baik K.S."/>
            <person name="Hwang Y.M."/>
            <person name="Choi J.S."/>
            <person name="Kwon J."/>
            <person name="Seong C.N."/>
        </authorList>
    </citation>
    <scope>NUCLEOTIDE SEQUENCE [LARGE SCALE GENOMIC DNA]</scope>
    <source>
        <strain evidence="1 2">04SU4-P</strain>
    </source>
</reference>
<sequence length="266" mass="29457">MTRLLGIDFSGARDAGRKIWIAEGRRSDGPMALVDCRPATDLAGGSALPEPAIAALAHHIVAVPDTIAGCDFPFSMPIDLLGAKDWRAFALGFRQRFVDPLSFHDLCHQATGGVETKRRTDREDKTPFNSFNLRLYRQTWWGIGHLLAPLVASGRVGVWPQMPRVTGKPTLVEVCAACSLIRLDCYPSYKGRTKKHRDARKRILDLLIARGFLVPPKRAMRNMLLDNQGGDALDAVIGAIAVNRSPLDAKRDRIDRMEGRVFYDLG</sequence>
<proteinExistence type="predicted"/>
<evidence type="ECO:0000313" key="2">
    <source>
        <dbReference type="Proteomes" id="UP001271769"/>
    </source>
</evidence>